<comment type="caution">
    <text evidence="2">The sequence shown here is derived from an EMBL/GenBank/DDBJ whole genome shotgun (WGS) entry which is preliminary data.</text>
</comment>
<dbReference type="AlphaFoldDB" id="A0A951PJM4"/>
<dbReference type="InterPro" id="IPR051465">
    <property type="entry name" value="Cell_Envelope_Struct_Comp"/>
</dbReference>
<dbReference type="Proteomes" id="UP000753908">
    <property type="component" value="Unassembled WGS sequence"/>
</dbReference>
<dbReference type="InterPro" id="IPR001119">
    <property type="entry name" value="SLH_dom"/>
</dbReference>
<dbReference type="InterPro" id="IPR011459">
    <property type="entry name" value="DUF1565"/>
</dbReference>
<dbReference type="InterPro" id="IPR011050">
    <property type="entry name" value="Pectin_lyase_fold/virulence"/>
</dbReference>
<reference evidence="2" key="1">
    <citation type="submission" date="2021-05" db="EMBL/GenBank/DDBJ databases">
        <authorList>
            <person name="Pietrasiak N."/>
            <person name="Ward R."/>
            <person name="Stajich J.E."/>
            <person name="Kurbessoian T."/>
        </authorList>
    </citation>
    <scope>NUCLEOTIDE SEQUENCE</scope>
    <source>
        <strain evidence="2">CPER-KK1</strain>
    </source>
</reference>
<feature type="domain" description="SLH" evidence="1">
    <location>
        <begin position="341"/>
        <end position="404"/>
    </location>
</feature>
<dbReference type="Gene3D" id="2.160.20.10">
    <property type="entry name" value="Single-stranded right-handed beta-helix, Pectin lyase-like"/>
    <property type="match status" value="1"/>
</dbReference>
<dbReference type="Pfam" id="PF00395">
    <property type="entry name" value="SLH"/>
    <property type="match status" value="3"/>
</dbReference>
<dbReference type="SMART" id="SM00710">
    <property type="entry name" value="PbH1"/>
    <property type="match status" value="5"/>
</dbReference>
<feature type="domain" description="SLH" evidence="1">
    <location>
        <begin position="464"/>
        <end position="528"/>
    </location>
</feature>
<dbReference type="Pfam" id="PF05048">
    <property type="entry name" value="NosD"/>
    <property type="match status" value="1"/>
</dbReference>
<dbReference type="InterPro" id="IPR007742">
    <property type="entry name" value="NosD_dom"/>
</dbReference>
<dbReference type="PANTHER" id="PTHR43308:SF5">
    <property type="entry name" value="S-LAYER PROTEIN _ PEPTIDOGLYCAN ENDO-BETA-N-ACETYLGLUCOSAMINIDASE"/>
    <property type="match status" value="1"/>
</dbReference>
<dbReference type="SMART" id="SM00722">
    <property type="entry name" value="CASH"/>
    <property type="match status" value="1"/>
</dbReference>
<dbReference type="SUPFAM" id="SSF51126">
    <property type="entry name" value="Pectin lyase-like"/>
    <property type="match status" value="1"/>
</dbReference>
<sequence>MTYQGSRQKSVPLGASFLTVVLLLGGGSAIVPLWTKSVQAVQIAQTPSSANIIYVNPARGTDTDGSGTSEATPYRSITYALQQASSGTVVQLAPGTYTQATGEVFPLRVKQGVTLRGDVDTQGQRTGIIGGGSYASPTLAGQNVTIRAEKDSEISGISITNPNTRGTGVWIESTNATVRNNSFINSKREGVFVTGTSNPKIENNLFTRNEGNGISVARQSTGEIRNNVFQETGIGISIGDSASPLVEGNRVIQNTDGVVVSGTATPVFRNNTIESNQRNGLVATGNAQPNLGTADSPGQNRIRNNGSLDVNNTTRTITIVAVGNDIDQNRIAGRVDFVAASVATNFQDIQGHWAQAYIEALAGIDVIAGFPDGTFRPGESVTRAQFAAIIAKAFSPTPQKAASDFVDVSRNFWAYQVIQTAYRGEFLSGYPGRVFRPDERIPKVQVLVSLASGLKLRSEDTSVLSVYTDAAQIPNYALSAVAGATTRELVVNYPTLSQLNPNQNASRAEVAAFVYQALVNAGRVQPIPSPYLVRNPSSTQR</sequence>
<dbReference type="InterPro" id="IPR012334">
    <property type="entry name" value="Pectin_lyas_fold"/>
</dbReference>
<protein>
    <submittedName>
        <fullName evidence="2">DUF1565 domain-containing protein</fullName>
    </submittedName>
</protein>
<dbReference type="PANTHER" id="PTHR43308">
    <property type="entry name" value="OUTER MEMBRANE PROTEIN ALPHA-RELATED"/>
    <property type="match status" value="1"/>
</dbReference>
<name>A0A951PJM4_9CYAN</name>
<dbReference type="EMBL" id="JAHHIF010000011">
    <property type="protein sequence ID" value="MBW4544923.1"/>
    <property type="molecule type" value="Genomic_DNA"/>
</dbReference>
<dbReference type="InterPro" id="IPR022441">
    <property type="entry name" value="Para_beta_helix_rpt-2"/>
</dbReference>
<proteinExistence type="predicted"/>
<dbReference type="PROSITE" id="PS51272">
    <property type="entry name" value="SLH"/>
    <property type="match status" value="3"/>
</dbReference>
<evidence type="ECO:0000313" key="3">
    <source>
        <dbReference type="Proteomes" id="UP000753908"/>
    </source>
</evidence>
<reference evidence="2" key="2">
    <citation type="journal article" date="2022" name="Microbiol. Resour. Announc.">
        <title>Metagenome Sequencing to Explore Phylogenomics of Terrestrial Cyanobacteria.</title>
        <authorList>
            <person name="Ward R.D."/>
            <person name="Stajich J.E."/>
            <person name="Johansen J.R."/>
            <person name="Huntemann M."/>
            <person name="Clum A."/>
            <person name="Foster B."/>
            <person name="Foster B."/>
            <person name="Roux S."/>
            <person name="Palaniappan K."/>
            <person name="Varghese N."/>
            <person name="Mukherjee S."/>
            <person name="Reddy T.B.K."/>
            <person name="Daum C."/>
            <person name="Copeland A."/>
            <person name="Chen I.A."/>
            <person name="Ivanova N.N."/>
            <person name="Kyrpides N.C."/>
            <person name="Shapiro N."/>
            <person name="Eloe-Fadrosh E.A."/>
            <person name="Pietrasiak N."/>
        </authorList>
    </citation>
    <scope>NUCLEOTIDE SEQUENCE</scope>
    <source>
        <strain evidence="2">CPER-KK1</strain>
    </source>
</reference>
<evidence type="ECO:0000313" key="2">
    <source>
        <dbReference type="EMBL" id="MBW4544923.1"/>
    </source>
</evidence>
<feature type="domain" description="SLH" evidence="1">
    <location>
        <begin position="405"/>
        <end position="462"/>
    </location>
</feature>
<dbReference type="NCBIfam" id="TIGR03804">
    <property type="entry name" value="para_beta_helix"/>
    <property type="match status" value="2"/>
</dbReference>
<dbReference type="Pfam" id="PF07602">
    <property type="entry name" value="DUF1565"/>
    <property type="match status" value="1"/>
</dbReference>
<dbReference type="InterPro" id="IPR006626">
    <property type="entry name" value="PbH1"/>
</dbReference>
<evidence type="ECO:0000259" key="1">
    <source>
        <dbReference type="PROSITE" id="PS51272"/>
    </source>
</evidence>
<organism evidence="2 3">
    <name type="scientific">Symplocastrum torsivum CPER-KK1</name>
    <dbReference type="NCBI Taxonomy" id="450513"/>
    <lineage>
        <taxon>Bacteria</taxon>
        <taxon>Bacillati</taxon>
        <taxon>Cyanobacteriota</taxon>
        <taxon>Cyanophyceae</taxon>
        <taxon>Oscillatoriophycideae</taxon>
        <taxon>Oscillatoriales</taxon>
        <taxon>Microcoleaceae</taxon>
        <taxon>Symplocastrum</taxon>
    </lineage>
</organism>
<accession>A0A951PJM4</accession>
<dbReference type="InterPro" id="IPR006633">
    <property type="entry name" value="Carb-bd_sugar_hydrolysis-dom"/>
</dbReference>
<gene>
    <name evidence="2" type="ORF">KME25_10835</name>
</gene>